<evidence type="ECO:0000313" key="2">
    <source>
        <dbReference type="Proteomes" id="UP000335636"/>
    </source>
</evidence>
<protein>
    <submittedName>
        <fullName evidence="1">Uncharacterized protein</fullName>
    </submittedName>
</protein>
<feature type="non-terminal residue" evidence="1">
    <location>
        <position position="1"/>
    </location>
</feature>
<gene>
    <name evidence="1" type="ORF">MONAX_5E036323</name>
</gene>
<accession>A0A5E4CVD6</accession>
<sequence>GKEQTLGLDQPVILKTHNLLSLEEKLTGTPLQVDFQCQWVACESVWCSMCSAQDT</sequence>
<feature type="non-terminal residue" evidence="1">
    <location>
        <position position="55"/>
    </location>
</feature>
<dbReference type="AlphaFoldDB" id="A0A5E4CVD6"/>
<keyword evidence="2" id="KW-1185">Reference proteome</keyword>
<organism evidence="1 2">
    <name type="scientific">Marmota monax</name>
    <name type="common">Woodchuck</name>
    <dbReference type="NCBI Taxonomy" id="9995"/>
    <lineage>
        <taxon>Eukaryota</taxon>
        <taxon>Metazoa</taxon>
        <taxon>Chordata</taxon>
        <taxon>Craniata</taxon>
        <taxon>Vertebrata</taxon>
        <taxon>Euteleostomi</taxon>
        <taxon>Mammalia</taxon>
        <taxon>Eutheria</taxon>
        <taxon>Euarchontoglires</taxon>
        <taxon>Glires</taxon>
        <taxon>Rodentia</taxon>
        <taxon>Sciuromorpha</taxon>
        <taxon>Sciuridae</taxon>
        <taxon>Xerinae</taxon>
        <taxon>Marmotini</taxon>
        <taxon>Marmota</taxon>
    </lineage>
</organism>
<evidence type="ECO:0000313" key="1">
    <source>
        <dbReference type="EMBL" id="VTJ85021.1"/>
    </source>
</evidence>
<dbReference type="Proteomes" id="UP000335636">
    <property type="component" value="Unassembled WGS sequence"/>
</dbReference>
<comment type="caution">
    <text evidence="1">The sequence shown here is derived from an EMBL/GenBank/DDBJ whole genome shotgun (WGS) entry which is preliminary data.</text>
</comment>
<dbReference type="EMBL" id="CABDUW010002005">
    <property type="protein sequence ID" value="VTJ85021.1"/>
    <property type="molecule type" value="Genomic_DNA"/>
</dbReference>
<name>A0A5E4CVD6_MARMO</name>
<reference evidence="1" key="1">
    <citation type="submission" date="2019-04" db="EMBL/GenBank/DDBJ databases">
        <authorList>
            <person name="Alioto T."/>
            <person name="Alioto T."/>
        </authorList>
    </citation>
    <scope>NUCLEOTIDE SEQUENCE [LARGE SCALE GENOMIC DNA]</scope>
</reference>
<proteinExistence type="predicted"/>